<dbReference type="Proteomes" id="UP000298234">
    <property type="component" value="Unassembled WGS sequence"/>
</dbReference>
<dbReference type="AlphaFoldDB" id="A0AAX2RN46"/>
<evidence type="ECO:0000313" key="2">
    <source>
        <dbReference type="EMBL" id="TEU47519.1"/>
    </source>
</evidence>
<feature type="region of interest" description="Disordered" evidence="1">
    <location>
        <begin position="200"/>
        <end position="240"/>
    </location>
</feature>
<comment type="caution">
    <text evidence="2">The sequence shown here is derived from an EMBL/GenBank/DDBJ whole genome shotgun (WGS) entry which is preliminary data.</text>
</comment>
<evidence type="ECO:0000313" key="3">
    <source>
        <dbReference type="Proteomes" id="UP000298234"/>
    </source>
</evidence>
<organism evidence="2 3">
    <name type="scientific">Burkholderia cepacia</name>
    <name type="common">Pseudomonas cepacia</name>
    <dbReference type="NCBI Taxonomy" id="292"/>
    <lineage>
        <taxon>Bacteria</taxon>
        <taxon>Pseudomonadati</taxon>
        <taxon>Pseudomonadota</taxon>
        <taxon>Betaproteobacteria</taxon>
        <taxon>Burkholderiales</taxon>
        <taxon>Burkholderiaceae</taxon>
        <taxon>Burkholderia</taxon>
        <taxon>Burkholderia cepacia complex</taxon>
    </lineage>
</organism>
<feature type="compositionally biased region" description="Basic and acidic residues" evidence="1">
    <location>
        <begin position="1"/>
        <end position="25"/>
    </location>
</feature>
<evidence type="ECO:0008006" key="4">
    <source>
        <dbReference type="Google" id="ProtNLM"/>
    </source>
</evidence>
<reference evidence="2 3" key="1">
    <citation type="submission" date="2019-03" db="EMBL/GenBank/DDBJ databases">
        <title>Burkholderia cepacia outbreak.</title>
        <authorList>
            <person name="Farzana R."/>
            <person name="Walsh T.R."/>
        </authorList>
    </citation>
    <scope>NUCLEOTIDE SEQUENCE [LARGE SCALE GENOMIC DNA]</scope>
    <source>
        <strain evidence="3">d13</strain>
    </source>
</reference>
<sequence length="240" mass="26727">MSKAKADKFQEKITRLTGRERRPFTGHDLGTLKTDLNASLLELSHITGGMRPSLLSKISNEGSNLAAPMQILLRFYLRHPETIPLEEPINAREFYEQDLGGAGLLHIRYFAPLFGVDRNSGYSWGGRSEPTGIVQAAMQAARRYREIHNLSPEQLLEELVDIHNDVIAALGVNPHESGGTWRQPAKNGEIPVLEVERLANPVARRGRKPKPKPEQGASDLANFKVAPERKRRTKATPSKS</sequence>
<protein>
    <recommendedName>
        <fullName evidence="4">DNA-binding protein</fullName>
    </recommendedName>
</protein>
<gene>
    <name evidence="2" type="ORF">E3D37_16065</name>
</gene>
<feature type="region of interest" description="Disordered" evidence="1">
    <location>
        <begin position="1"/>
        <end position="28"/>
    </location>
</feature>
<dbReference type="RefSeq" id="WP_134256234.1">
    <property type="nucleotide sequence ID" value="NZ_SNSG01000013.1"/>
</dbReference>
<dbReference type="EMBL" id="SNSQ01000016">
    <property type="protein sequence ID" value="TEU47519.1"/>
    <property type="molecule type" value="Genomic_DNA"/>
</dbReference>
<name>A0AAX2RN46_BURCE</name>
<evidence type="ECO:0000256" key="1">
    <source>
        <dbReference type="SAM" id="MobiDB-lite"/>
    </source>
</evidence>
<proteinExistence type="predicted"/>
<accession>A0AAX2RN46</accession>